<dbReference type="Pfam" id="PF00560">
    <property type="entry name" value="LRR_1"/>
    <property type="match status" value="2"/>
</dbReference>
<organism evidence="8 9">
    <name type="scientific">Naegleria lovaniensis</name>
    <name type="common">Amoeba</name>
    <dbReference type="NCBI Taxonomy" id="51637"/>
    <lineage>
        <taxon>Eukaryota</taxon>
        <taxon>Discoba</taxon>
        <taxon>Heterolobosea</taxon>
        <taxon>Tetramitia</taxon>
        <taxon>Eutetramitia</taxon>
        <taxon>Vahlkampfiidae</taxon>
        <taxon>Naegleria</taxon>
    </lineage>
</organism>
<feature type="region of interest" description="Disordered" evidence="5">
    <location>
        <begin position="1"/>
        <end position="50"/>
    </location>
</feature>
<accession>A0AA88GMS0</accession>
<dbReference type="InterPro" id="IPR016130">
    <property type="entry name" value="Tyr_Pase_AS"/>
</dbReference>
<dbReference type="InterPro" id="IPR003591">
    <property type="entry name" value="Leu-rich_rpt_typical-subtyp"/>
</dbReference>
<dbReference type="SUPFAM" id="SSF52799">
    <property type="entry name" value="(Phosphotyrosine protein) phosphatases II"/>
    <property type="match status" value="1"/>
</dbReference>
<dbReference type="AlphaFoldDB" id="A0AA88GMS0"/>
<dbReference type="CDD" id="cd14498">
    <property type="entry name" value="DSP"/>
    <property type="match status" value="1"/>
</dbReference>
<protein>
    <submittedName>
        <fullName evidence="8">Uncharacterized protein</fullName>
    </submittedName>
</protein>
<dbReference type="SUPFAM" id="SSF52058">
    <property type="entry name" value="L domain-like"/>
    <property type="match status" value="2"/>
</dbReference>
<dbReference type="SMART" id="SM00369">
    <property type="entry name" value="LRR_TYP"/>
    <property type="match status" value="8"/>
</dbReference>
<evidence type="ECO:0000313" key="8">
    <source>
        <dbReference type="EMBL" id="KAG2381267.1"/>
    </source>
</evidence>
<reference evidence="8 9" key="1">
    <citation type="journal article" date="2018" name="BMC Genomics">
        <title>The genome of Naegleria lovaniensis, the basis for a comparative approach to unravel pathogenicity factors of the human pathogenic amoeba N. fowleri.</title>
        <authorList>
            <person name="Liechti N."/>
            <person name="Schurch N."/>
            <person name="Bruggmann R."/>
            <person name="Wittwer M."/>
        </authorList>
    </citation>
    <scope>NUCLEOTIDE SEQUENCE [LARGE SCALE GENOMIC DNA]</scope>
    <source>
        <strain evidence="8 9">ATCC 30569</strain>
    </source>
</reference>
<feature type="compositionally biased region" description="Polar residues" evidence="5">
    <location>
        <begin position="814"/>
        <end position="823"/>
    </location>
</feature>
<dbReference type="InterPro" id="IPR000387">
    <property type="entry name" value="Tyr_Pase_dom"/>
</dbReference>
<dbReference type="RefSeq" id="XP_044546947.1">
    <property type="nucleotide sequence ID" value="XM_044696096.1"/>
</dbReference>
<feature type="region of interest" description="Disordered" evidence="5">
    <location>
        <begin position="763"/>
        <end position="835"/>
    </location>
</feature>
<evidence type="ECO:0000256" key="4">
    <source>
        <dbReference type="ARBA" id="ARBA00022912"/>
    </source>
</evidence>
<keyword evidence="1" id="KW-0433">Leucine-rich repeat</keyword>
<feature type="compositionally biased region" description="Low complexity" evidence="5">
    <location>
        <begin position="777"/>
        <end position="813"/>
    </location>
</feature>
<dbReference type="InterPro" id="IPR001611">
    <property type="entry name" value="Leu-rich_rpt"/>
</dbReference>
<feature type="domain" description="Tyrosine-protein phosphatase" evidence="6">
    <location>
        <begin position="556"/>
        <end position="697"/>
    </location>
</feature>
<dbReference type="InterPro" id="IPR029021">
    <property type="entry name" value="Prot-tyrosine_phosphatase-like"/>
</dbReference>
<dbReference type="Pfam" id="PF13855">
    <property type="entry name" value="LRR_8"/>
    <property type="match status" value="2"/>
</dbReference>
<dbReference type="GeneID" id="68098710"/>
<dbReference type="GO" id="GO:0004721">
    <property type="term" value="F:phosphoprotein phosphatase activity"/>
    <property type="evidence" value="ECO:0007669"/>
    <property type="project" value="UniProtKB-KW"/>
</dbReference>
<evidence type="ECO:0000259" key="7">
    <source>
        <dbReference type="PROSITE" id="PS50056"/>
    </source>
</evidence>
<keyword evidence="9" id="KW-1185">Reference proteome</keyword>
<dbReference type="EMBL" id="PYSW02000027">
    <property type="protein sequence ID" value="KAG2381267.1"/>
    <property type="molecule type" value="Genomic_DNA"/>
</dbReference>
<proteinExistence type="predicted"/>
<dbReference type="PANTHER" id="PTHR45752:SF169">
    <property type="entry name" value="NON-SPECIFIC SERINE_THREONINE PROTEIN KINASE"/>
    <property type="match status" value="1"/>
</dbReference>
<dbReference type="InterPro" id="IPR050715">
    <property type="entry name" value="LRR-SigEffector_domain"/>
</dbReference>
<dbReference type="Proteomes" id="UP000816034">
    <property type="component" value="Unassembled WGS sequence"/>
</dbReference>
<dbReference type="Pfam" id="PF13516">
    <property type="entry name" value="LRR_6"/>
    <property type="match status" value="1"/>
</dbReference>
<name>A0AA88GMS0_NAELO</name>
<keyword evidence="3" id="KW-0378">Hydrolase</keyword>
<evidence type="ECO:0000256" key="2">
    <source>
        <dbReference type="ARBA" id="ARBA00022737"/>
    </source>
</evidence>
<dbReference type="PROSITE" id="PS50054">
    <property type="entry name" value="TYR_PHOSPHATASE_DUAL"/>
    <property type="match status" value="1"/>
</dbReference>
<gene>
    <name evidence="8" type="ORF">C9374_006256</name>
</gene>
<dbReference type="InterPro" id="IPR020422">
    <property type="entry name" value="TYR_PHOSPHATASE_DUAL_dom"/>
</dbReference>
<dbReference type="PROSITE" id="PS50056">
    <property type="entry name" value="TYR_PHOSPHATASE_2"/>
    <property type="match status" value="1"/>
</dbReference>
<evidence type="ECO:0000313" key="9">
    <source>
        <dbReference type="Proteomes" id="UP000816034"/>
    </source>
</evidence>
<dbReference type="SMART" id="SM00365">
    <property type="entry name" value="LRR_SD22"/>
    <property type="match status" value="6"/>
</dbReference>
<dbReference type="SMART" id="SM00364">
    <property type="entry name" value="LRR_BAC"/>
    <property type="match status" value="10"/>
</dbReference>
<feature type="domain" description="Tyrosine specific protein phosphatases" evidence="7">
    <location>
        <begin position="618"/>
        <end position="686"/>
    </location>
</feature>
<dbReference type="Gene3D" id="3.90.190.10">
    <property type="entry name" value="Protein tyrosine phosphatase superfamily"/>
    <property type="match status" value="1"/>
</dbReference>
<keyword evidence="2" id="KW-0677">Repeat</keyword>
<feature type="compositionally biased region" description="Low complexity" evidence="5">
    <location>
        <begin position="17"/>
        <end position="45"/>
    </location>
</feature>
<keyword evidence="4" id="KW-0904">Protein phosphatase</keyword>
<sequence>MASIYINKKASSDESTKNGSSSTTTGSQEGSSSSTTNNNNNNNNTLDKDPKDILNELLQDIPNSTTLHAAVQKDHTSRRFTDRELLKICQLTNLTYLDLSGHCIQSLPPNISQLNSLHTLIMNKSDLTTLPKNMELLEHSLLDLQFRLNSFKEWPSQLNKMNLQKLDMSFNRLSRIQISTTGIAGLFGFDRPQQLQSTLRDLNLSYNYLTTFPQDLLKFSNLERLDLTKNDLETLPDISKLADSLKELSVENCNFTSFPVTICSLLNLRILNVSGNKFEWFPQTQGLMSQLCQLKELYANGCGLHGWAQLFCQAKLEILHLSNNSIRGVPTEVRTLQMLQELILSKNYITHIPEHFSHFVNLVYLDLSDNNIEDVDPAFGDLKKLEILKLKSNRISELPPEMSELESLIELDLSENDLKNLFDFSKVKNLEKLEATYNYLESFPKIGNCKKLKYLDLTMNRMSGNIPDYFYELESLSFCKLKHNSIESIDPKISQLTSLEILNLDNNEIISIPDSVMNLKSLKQFSIINNYQLNPSEQVKTHMHNKNITFEYAYEEPSKIKDSLFLSSAPPAGSRRLLKSLGVTHILTVAKDIPPRYKNDFKYMIIFADDTTEATLKPHFEEASKFIQEAISTGGACMVHCMAGVSRSSAIVISHIMLTEKKRLNIAYREVYEKRDIIKPNDKFYRELKLLDKELFQHAELTPPKTRNRVEYFDANTDERIFKRPKDEKPSMLNVPSNSGLVSYGNGEKSTFASLFNFSSMAGSESESGREPLLMLNNGNNGNNSTTSTSTTMGASSKNNNTTSSTTSLNHSNCVSSPTTTAMINGGSGDSHEEI</sequence>
<dbReference type="InterPro" id="IPR000340">
    <property type="entry name" value="Dual-sp_phosphatase_cat-dom"/>
</dbReference>
<dbReference type="PANTHER" id="PTHR45752">
    <property type="entry name" value="LEUCINE-RICH REPEAT-CONTAINING"/>
    <property type="match status" value="1"/>
</dbReference>
<dbReference type="PROSITE" id="PS51450">
    <property type="entry name" value="LRR"/>
    <property type="match status" value="6"/>
</dbReference>
<dbReference type="PROSITE" id="PS00383">
    <property type="entry name" value="TYR_PHOSPHATASE_1"/>
    <property type="match status" value="1"/>
</dbReference>
<evidence type="ECO:0000256" key="5">
    <source>
        <dbReference type="SAM" id="MobiDB-lite"/>
    </source>
</evidence>
<dbReference type="Pfam" id="PF00782">
    <property type="entry name" value="DSPc"/>
    <property type="match status" value="1"/>
</dbReference>
<dbReference type="Gene3D" id="3.80.10.10">
    <property type="entry name" value="Ribonuclease Inhibitor"/>
    <property type="match status" value="4"/>
</dbReference>
<evidence type="ECO:0000256" key="3">
    <source>
        <dbReference type="ARBA" id="ARBA00022801"/>
    </source>
</evidence>
<evidence type="ECO:0000259" key="6">
    <source>
        <dbReference type="PROSITE" id="PS50054"/>
    </source>
</evidence>
<dbReference type="InterPro" id="IPR032675">
    <property type="entry name" value="LRR_dom_sf"/>
</dbReference>
<dbReference type="SMART" id="SM00195">
    <property type="entry name" value="DSPc"/>
    <property type="match status" value="1"/>
</dbReference>
<comment type="caution">
    <text evidence="8">The sequence shown here is derived from an EMBL/GenBank/DDBJ whole genome shotgun (WGS) entry which is preliminary data.</text>
</comment>
<evidence type="ECO:0000256" key="1">
    <source>
        <dbReference type="ARBA" id="ARBA00022614"/>
    </source>
</evidence>